<comment type="caution">
    <text evidence="2">The sequence shown here is derived from an EMBL/GenBank/DDBJ whole genome shotgun (WGS) entry which is preliminary data.</text>
</comment>
<accession>A0A011Q4K4</accession>
<feature type="compositionally biased region" description="Low complexity" evidence="1">
    <location>
        <begin position="62"/>
        <end position="79"/>
    </location>
</feature>
<feature type="compositionally biased region" description="Basic and acidic residues" evidence="1">
    <location>
        <begin position="47"/>
        <end position="61"/>
    </location>
</feature>
<evidence type="ECO:0000256" key="1">
    <source>
        <dbReference type="SAM" id="MobiDB-lite"/>
    </source>
</evidence>
<gene>
    <name evidence="2" type="ORF">AW11_04009</name>
</gene>
<keyword evidence="3" id="KW-1185">Reference proteome</keyword>
<reference evidence="2" key="1">
    <citation type="submission" date="2014-02" db="EMBL/GenBank/DDBJ databases">
        <title>Expanding our view of genomic diversity in Candidatus Accumulibacter clades.</title>
        <authorList>
            <person name="Skennerton C.T."/>
            <person name="Barr J.J."/>
            <person name="Slater F.R."/>
            <person name="Bond P.L."/>
            <person name="Tyson G.W."/>
        </authorList>
    </citation>
    <scope>NUCLEOTIDE SEQUENCE [LARGE SCALE GENOMIC DNA]</scope>
</reference>
<proteinExistence type="predicted"/>
<sequence>MRIPAEVVPPATNVGREPDDVSKPEPVTGAKGIGSGLSTALPKHPWPARERRPREQARRAQQETPEATPAETAEAATPPGAVERRQKERRSSTQAVILDTRSERGRRKAGGDVKINIKV</sequence>
<name>A0A011Q4K4_ACCRE</name>
<feature type="compositionally biased region" description="Basic and acidic residues" evidence="1">
    <location>
        <begin position="82"/>
        <end position="91"/>
    </location>
</feature>
<evidence type="ECO:0000313" key="2">
    <source>
        <dbReference type="EMBL" id="EXI84060.1"/>
    </source>
</evidence>
<dbReference type="STRING" id="1454004.AW11_04009"/>
<evidence type="ECO:0000313" key="3">
    <source>
        <dbReference type="Proteomes" id="UP000022141"/>
    </source>
</evidence>
<dbReference type="AlphaFoldDB" id="A0A011Q4K4"/>
<dbReference type="PATRIC" id="fig|1454004.3.peg.4115"/>
<dbReference type="Proteomes" id="UP000022141">
    <property type="component" value="Unassembled WGS sequence"/>
</dbReference>
<feature type="region of interest" description="Disordered" evidence="1">
    <location>
        <begin position="1"/>
        <end position="119"/>
    </location>
</feature>
<protein>
    <submittedName>
        <fullName evidence="2">Uncharacterized protein</fullName>
    </submittedName>
</protein>
<dbReference type="EMBL" id="JEMY01000076">
    <property type="protein sequence ID" value="EXI84060.1"/>
    <property type="molecule type" value="Genomic_DNA"/>
</dbReference>
<organism evidence="2 3">
    <name type="scientific">Accumulibacter regalis</name>
    <dbReference type="NCBI Taxonomy" id="522306"/>
    <lineage>
        <taxon>Bacteria</taxon>
        <taxon>Pseudomonadati</taxon>
        <taxon>Pseudomonadota</taxon>
        <taxon>Betaproteobacteria</taxon>
        <taxon>Candidatus Accumulibacter</taxon>
    </lineage>
</organism>